<keyword evidence="1" id="KW-1133">Transmembrane helix</keyword>
<evidence type="ECO:0000313" key="4">
    <source>
        <dbReference type="Proteomes" id="UP000614811"/>
    </source>
</evidence>
<reference evidence="3" key="1">
    <citation type="journal article" date="2014" name="Int. J. Syst. Evol. Microbiol.">
        <title>Complete genome sequence of Corynebacterium casei LMG S-19264T (=DSM 44701T), isolated from a smear-ripened cheese.</title>
        <authorList>
            <consortium name="US DOE Joint Genome Institute (JGI-PGF)"/>
            <person name="Walter F."/>
            <person name="Albersmeier A."/>
            <person name="Kalinowski J."/>
            <person name="Ruckert C."/>
        </authorList>
    </citation>
    <scope>NUCLEOTIDE SEQUENCE</scope>
    <source>
        <strain evidence="3">KCTC 12711</strain>
    </source>
</reference>
<name>A0A918S1Z6_9GAMM</name>
<feature type="transmembrane region" description="Helical" evidence="1">
    <location>
        <begin position="35"/>
        <end position="57"/>
    </location>
</feature>
<dbReference type="AlphaFoldDB" id="A0A918S1Z6"/>
<reference evidence="3" key="2">
    <citation type="submission" date="2020-09" db="EMBL/GenBank/DDBJ databases">
        <authorList>
            <person name="Sun Q."/>
            <person name="Kim S."/>
        </authorList>
    </citation>
    <scope>NUCLEOTIDE SEQUENCE</scope>
    <source>
        <strain evidence="3">KCTC 12711</strain>
    </source>
</reference>
<comment type="caution">
    <text evidence="3">The sequence shown here is derived from an EMBL/GenBank/DDBJ whole genome shotgun (WGS) entry which is preliminary data.</text>
</comment>
<organism evidence="3 4">
    <name type="scientific">Arenicella chitinivorans</name>
    <dbReference type="NCBI Taxonomy" id="1329800"/>
    <lineage>
        <taxon>Bacteria</taxon>
        <taxon>Pseudomonadati</taxon>
        <taxon>Pseudomonadota</taxon>
        <taxon>Gammaproteobacteria</taxon>
        <taxon>Arenicellales</taxon>
        <taxon>Arenicellaceae</taxon>
        <taxon>Arenicella</taxon>
    </lineage>
</organism>
<accession>A0A918S1Z6</accession>
<gene>
    <name evidence="3" type="ORF">GCM10008090_33520</name>
</gene>
<keyword evidence="1" id="KW-0812">Transmembrane</keyword>
<sequence>MFTANINSTDRIIRLILGLVLISLAFFGPQTPWGYLGIILVVTAFINFCPLYAVFGFSTKKK</sequence>
<evidence type="ECO:0000259" key="2">
    <source>
        <dbReference type="Pfam" id="PF11127"/>
    </source>
</evidence>
<protein>
    <recommendedName>
        <fullName evidence="2">Inner membrane protein YgaP-like transmembrane domain-containing protein</fullName>
    </recommendedName>
</protein>
<evidence type="ECO:0000256" key="1">
    <source>
        <dbReference type="SAM" id="Phobius"/>
    </source>
</evidence>
<keyword evidence="4" id="KW-1185">Reference proteome</keyword>
<feature type="transmembrane region" description="Helical" evidence="1">
    <location>
        <begin position="12"/>
        <end position="29"/>
    </location>
</feature>
<dbReference type="Pfam" id="PF11127">
    <property type="entry name" value="YgaP-like_TM"/>
    <property type="match status" value="1"/>
</dbReference>
<dbReference type="EMBL" id="BMXA01000009">
    <property type="protein sequence ID" value="GHA20872.1"/>
    <property type="molecule type" value="Genomic_DNA"/>
</dbReference>
<dbReference type="Proteomes" id="UP000614811">
    <property type="component" value="Unassembled WGS sequence"/>
</dbReference>
<feature type="domain" description="Inner membrane protein YgaP-like transmembrane" evidence="2">
    <location>
        <begin position="3"/>
        <end position="61"/>
    </location>
</feature>
<dbReference type="RefSeq" id="WP_189402866.1">
    <property type="nucleotide sequence ID" value="NZ_BMXA01000009.1"/>
</dbReference>
<dbReference type="InterPro" id="IPR021309">
    <property type="entry name" value="YgaP-like_TM"/>
</dbReference>
<keyword evidence="1" id="KW-0472">Membrane</keyword>
<proteinExistence type="predicted"/>
<evidence type="ECO:0000313" key="3">
    <source>
        <dbReference type="EMBL" id="GHA20872.1"/>
    </source>
</evidence>